<sequence>MKKQLIVFILLGLAVSISAQETIPLKNKQSHEVKQAFEAESLFPMFLTGGYHFALGYRYERWRVRVSVINGGSYNAERAGINNSADDFKRYYKTAPGLFLGYNVWKNLDIYTFIEAHKFEIEQKETGVKKDMRSLDFGGGIGYQFFIWRNLYIQPALHIYLRKDKSLDFDQVQYNIPNMDISPVLRIGYRIWSK</sequence>
<evidence type="ECO:0008006" key="3">
    <source>
        <dbReference type="Google" id="ProtNLM"/>
    </source>
</evidence>
<keyword evidence="1" id="KW-0732">Signal</keyword>
<dbReference type="RefSeq" id="WP_296948518.1">
    <property type="nucleotide sequence ID" value="NZ_LT599021.1"/>
</dbReference>
<organism evidence="2">
    <name type="scientific">uncultured Dysgonomonas sp</name>
    <dbReference type="NCBI Taxonomy" id="206096"/>
    <lineage>
        <taxon>Bacteria</taxon>
        <taxon>Pseudomonadati</taxon>
        <taxon>Bacteroidota</taxon>
        <taxon>Bacteroidia</taxon>
        <taxon>Bacteroidales</taxon>
        <taxon>Dysgonomonadaceae</taxon>
        <taxon>Dysgonomonas</taxon>
        <taxon>environmental samples</taxon>
    </lineage>
</organism>
<proteinExistence type="predicted"/>
<dbReference type="InterPro" id="IPR011250">
    <property type="entry name" value="OMP/PagP_B-barrel"/>
</dbReference>
<feature type="signal peptide" evidence="1">
    <location>
        <begin position="1"/>
        <end position="19"/>
    </location>
</feature>
<accession>A0A212JEN2</accession>
<dbReference type="SUPFAM" id="SSF56925">
    <property type="entry name" value="OMPA-like"/>
    <property type="match status" value="1"/>
</dbReference>
<evidence type="ECO:0000256" key="1">
    <source>
        <dbReference type="SAM" id="SignalP"/>
    </source>
</evidence>
<dbReference type="EMBL" id="FLUL01000001">
    <property type="protein sequence ID" value="SBV97886.1"/>
    <property type="molecule type" value="Genomic_DNA"/>
</dbReference>
<feature type="chain" id="PRO_5012216882" description="Outer membrane protein beta-barrel domain-containing protein" evidence="1">
    <location>
        <begin position="20"/>
        <end position="194"/>
    </location>
</feature>
<dbReference type="AlphaFoldDB" id="A0A212JEN2"/>
<gene>
    <name evidence="2" type="ORF">KL86DYS2_11352</name>
</gene>
<evidence type="ECO:0000313" key="2">
    <source>
        <dbReference type="EMBL" id="SBV97886.1"/>
    </source>
</evidence>
<name>A0A212JEN2_9BACT</name>
<protein>
    <recommendedName>
        <fullName evidence="3">Outer membrane protein beta-barrel domain-containing protein</fullName>
    </recommendedName>
</protein>
<reference evidence="2" key="1">
    <citation type="submission" date="2016-04" db="EMBL/GenBank/DDBJ databases">
        <authorList>
            <person name="Evans L.H."/>
            <person name="Alamgir A."/>
            <person name="Owens N."/>
            <person name="Weber N.D."/>
            <person name="Virtaneva K."/>
            <person name="Barbian K."/>
            <person name="Babar A."/>
            <person name="Rosenke K."/>
        </authorList>
    </citation>
    <scope>NUCLEOTIDE SEQUENCE</scope>
    <source>
        <strain evidence="2">86-2</strain>
    </source>
</reference>